<dbReference type="AlphaFoldDB" id="A0A5C3N8G9"/>
<feature type="compositionally biased region" description="Basic and acidic residues" evidence="1">
    <location>
        <begin position="64"/>
        <end position="78"/>
    </location>
</feature>
<reference evidence="2 3" key="1">
    <citation type="journal article" date="2019" name="Nat. Ecol. Evol.">
        <title>Megaphylogeny resolves global patterns of mushroom evolution.</title>
        <authorList>
            <person name="Varga T."/>
            <person name="Krizsan K."/>
            <person name="Foldi C."/>
            <person name="Dima B."/>
            <person name="Sanchez-Garcia M."/>
            <person name="Sanchez-Ramirez S."/>
            <person name="Szollosi G.J."/>
            <person name="Szarkandi J.G."/>
            <person name="Papp V."/>
            <person name="Albert L."/>
            <person name="Andreopoulos W."/>
            <person name="Angelini C."/>
            <person name="Antonin V."/>
            <person name="Barry K.W."/>
            <person name="Bougher N.L."/>
            <person name="Buchanan P."/>
            <person name="Buyck B."/>
            <person name="Bense V."/>
            <person name="Catcheside P."/>
            <person name="Chovatia M."/>
            <person name="Cooper J."/>
            <person name="Damon W."/>
            <person name="Desjardin D."/>
            <person name="Finy P."/>
            <person name="Geml J."/>
            <person name="Haridas S."/>
            <person name="Hughes K."/>
            <person name="Justo A."/>
            <person name="Karasinski D."/>
            <person name="Kautmanova I."/>
            <person name="Kiss B."/>
            <person name="Kocsube S."/>
            <person name="Kotiranta H."/>
            <person name="LaButti K.M."/>
            <person name="Lechner B.E."/>
            <person name="Liimatainen K."/>
            <person name="Lipzen A."/>
            <person name="Lukacs Z."/>
            <person name="Mihaltcheva S."/>
            <person name="Morgado L.N."/>
            <person name="Niskanen T."/>
            <person name="Noordeloos M.E."/>
            <person name="Ohm R.A."/>
            <person name="Ortiz-Santana B."/>
            <person name="Ovrebo C."/>
            <person name="Racz N."/>
            <person name="Riley R."/>
            <person name="Savchenko A."/>
            <person name="Shiryaev A."/>
            <person name="Soop K."/>
            <person name="Spirin V."/>
            <person name="Szebenyi C."/>
            <person name="Tomsovsky M."/>
            <person name="Tulloss R.E."/>
            <person name="Uehling J."/>
            <person name="Grigoriev I.V."/>
            <person name="Vagvolgyi C."/>
            <person name="Papp T."/>
            <person name="Martin F.M."/>
            <person name="Miettinen O."/>
            <person name="Hibbett D.S."/>
            <person name="Nagy L.G."/>
        </authorList>
    </citation>
    <scope>NUCLEOTIDE SEQUENCE [LARGE SCALE GENOMIC DNA]</scope>
    <source>
        <strain evidence="2 3">OMC1185</strain>
    </source>
</reference>
<evidence type="ECO:0000313" key="2">
    <source>
        <dbReference type="EMBL" id="TFK52228.1"/>
    </source>
</evidence>
<dbReference type="EMBL" id="ML213509">
    <property type="protein sequence ID" value="TFK52228.1"/>
    <property type="molecule type" value="Genomic_DNA"/>
</dbReference>
<dbReference type="OrthoDB" id="2726318at2759"/>
<gene>
    <name evidence="2" type="ORF">OE88DRAFT_1734258</name>
</gene>
<keyword evidence="3" id="KW-1185">Reference proteome</keyword>
<proteinExistence type="predicted"/>
<feature type="compositionally biased region" description="Low complexity" evidence="1">
    <location>
        <begin position="8"/>
        <end position="17"/>
    </location>
</feature>
<organism evidence="2 3">
    <name type="scientific">Heliocybe sulcata</name>
    <dbReference type="NCBI Taxonomy" id="5364"/>
    <lineage>
        <taxon>Eukaryota</taxon>
        <taxon>Fungi</taxon>
        <taxon>Dikarya</taxon>
        <taxon>Basidiomycota</taxon>
        <taxon>Agaricomycotina</taxon>
        <taxon>Agaricomycetes</taxon>
        <taxon>Gloeophyllales</taxon>
        <taxon>Gloeophyllaceae</taxon>
        <taxon>Heliocybe</taxon>
    </lineage>
</organism>
<feature type="region of interest" description="Disordered" evidence="1">
    <location>
        <begin position="1"/>
        <end position="78"/>
    </location>
</feature>
<protein>
    <submittedName>
        <fullName evidence="2">Uncharacterized protein</fullName>
    </submittedName>
</protein>
<evidence type="ECO:0000313" key="3">
    <source>
        <dbReference type="Proteomes" id="UP000305948"/>
    </source>
</evidence>
<accession>A0A5C3N8G9</accession>
<name>A0A5C3N8G9_9AGAM</name>
<evidence type="ECO:0000256" key="1">
    <source>
        <dbReference type="SAM" id="MobiDB-lite"/>
    </source>
</evidence>
<sequence length="109" mass="11698">MDSPMDPGSPESSISSPSTPPPDEPVMTANPAMLMTMGSTPSKRRLPSGPGALGREFAAKARRKDQGGARWGEGKDRRKDEELADVALMEELKKQIGDPFERSATKAQS</sequence>
<dbReference type="Proteomes" id="UP000305948">
    <property type="component" value="Unassembled WGS sequence"/>
</dbReference>